<dbReference type="Pfam" id="PF01063">
    <property type="entry name" value="Aminotran_4"/>
    <property type="match status" value="1"/>
</dbReference>
<protein>
    <submittedName>
        <fullName evidence="1">Branched-chain-amino-acid aminotransferase (BCAT) (Transaminase B)</fullName>
    </submittedName>
</protein>
<keyword evidence="2" id="KW-1185">Reference proteome</keyword>
<organism evidence="1 2">
    <name type="scientific">Durusdinium trenchii</name>
    <dbReference type="NCBI Taxonomy" id="1381693"/>
    <lineage>
        <taxon>Eukaryota</taxon>
        <taxon>Sar</taxon>
        <taxon>Alveolata</taxon>
        <taxon>Dinophyceae</taxon>
        <taxon>Suessiales</taxon>
        <taxon>Symbiodiniaceae</taxon>
        <taxon>Durusdinium</taxon>
    </lineage>
</organism>
<reference evidence="1 2" key="1">
    <citation type="submission" date="2024-02" db="EMBL/GenBank/DDBJ databases">
        <authorList>
            <person name="Chen Y."/>
            <person name="Shah S."/>
            <person name="Dougan E. K."/>
            <person name="Thang M."/>
            <person name="Chan C."/>
        </authorList>
    </citation>
    <scope>NUCLEOTIDE SEQUENCE [LARGE SCALE GENOMIC DNA]</scope>
</reference>
<proteinExistence type="predicted"/>
<sequence length="306" mass="34306">MSASIPAVLVRNGRAASPWLSKHDLLHNYSGAYTTARTVSRNSVFELSMHCQRLADTAQDVLQRKLEETPEMEGRFRQALAFLEPAAIQAVFKRECLTALDYLHGVEDGPCEYQVTVLLTCDTVTEANDKGFDVYTFVQALPFVEATVAVEARQAERSNPTVKDVQWVNDRQHLEEIQSQAGVNEVIMHDERGKITEGLQTNFFAERNGTLYTAPDDRVLSGTVRKVVLEVAQEHGIPVELECPNISEMNQWDSCFICSTSRLVKPIHTLTSPDFGERRFSSSGLAHRLEALVLESMQRHAEPLTE</sequence>
<dbReference type="PANTHER" id="PTHR47703">
    <property type="entry name" value="D-AMINOACID AMINOTRANSFERASE-LIKE PLP-DEPENDENT ENZYMES SUPERFAMILY PROTEIN"/>
    <property type="match status" value="1"/>
</dbReference>
<dbReference type="PANTHER" id="PTHR47703:SF2">
    <property type="entry name" value="D-AMINOACID AMINOTRANSFERASE-LIKE PLP-DEPENDENT ENZYMES SUPERFAMILY PROTEIN"/>
    <property type="match status" value="1"/>
</dbReference>
<dbReference type="InterPro" id="IPR001544">
    <property type="entry name" value="Aminotrans_IV"/>
</dbReference>
<keyword evidence="1" id="KW-0032">Aminotransferase</keyword>
<keyword evidence="1" id="KW-0808">Transferase</keyword>
<dbReference type="EMBL" id="CAXAMM010010224">
    <property type="protein sequence ID" value="CAK9022700.1"/>
    <property type="molecule type" value="Genomic_DNA"/>
</dbReference>
<evidence type="ECO:0000313" key="2">
    <source>
        <dbReference type="Proteomes" id="UP001642464"/>
    </source>
</evidence>
<dbReference type="Gene3D" id="3.20.10.10">
    <property type="entry name" value="D-amino Acid Aminotransferase, subunit A, domain 2"/>
    <property type="match status" value="1"/>
</dbReference>
<dbReference type="GO" id="GO:0008483">
    <property type="term" value="F:transaminase activity"/>
    <property type="evidence" value="ECO:0007669"/>
    <property type="project" value="UniProtKB-KW"/>
</dbReference>
<dbReference type="InterPro" id="IPR043132">
    <property type="entry name" value="BCAT-like_C"/>
</dbReference>
<accession>A0ABP0K8I4</accession>
<dbReference type="Proteomes" id="UP001642464">
    <property type="component" value="Unassembled WGS sequence"/>
</dbReference>
<dbReference type="InterPro" id="IPR036038">
    <property type="entry name" value="Aminotransferase-like"/>
</dbReference>
<gene>
    <name evidence="1" type="ORF">SCF082_LOCUS15911</name>
</gene>
<name>A0ABP0K8I4_9DINO</name>
<evidence type="ECO:0000313" key="1">
    <source>
        <dbReference type="EMBL" id="CAK9022700.1"/>
    </source>
</evidence>
<dbReference type="SUPFAM" id="SSF56752">
    <property type="entry name" value="D-aminoacid aminotransferase-like PLP-dependent enzymes"/>
    <property type="match status" value="1"/>
</dbReference>
<comment type="caution">
    <text evidence="1">The sequence shown here is derived from an EMBL/GenBank/DDBJ whole genome shotgun (WGS) entry which is preliminary data.</text>
</comment>